<proteinExistence type="predicted"/>
<gene>
    <name evidence="2" type="ORF">LshimejAT787_2000790</name>
</gene>
<evidence type="ECO:0000313" key="3">
    <source>
        <dbReference type="Proteomes" id="UP001063166"/>
    </source>
</evidence>
<dbReference type="AlphaFoldDB" id="A0A9P3URK1"/>
<reference evidence="2" key="1">
    <citation type="submission" date="2022-07" db="EMBL/GenBank/DDBJ databases">
        <title>The genome of Lyophyllum shimeji provides insight into the initial evolution of ectomycorrhizal fungal genome.</title>
        <authorList>
            <person name="Kobayashi Y."/>
            <person name="Shibata T."/>
            <person name="Hirakawa H."/>
            <person name="Shigenobu S."/>
            <person name="Nishiyama T."/>
            <person name="Yamada A."/>
            <person name="Hasebe M."/>
            <person name="Kawaguchi M."/>
        </authorList>
    </citation>
    <scope>NUCLEOTIDE SEQUENCE</scope>
    <source>
        <strain evidence="2">AT787</strain>
    </source>
</reference>
<accession>A0A9P3URK1</accession>
<evidence type="ECO:0000313" key="2">
    <source>
        <dbReference type="EMBL" id="GLB45174.1"/>
    </source>
</evidence>
<evidence type="ECO:0000256" key="1">
    <source>
        <dbReference type="SAM" id="MobiDB-lite"/>
    </source>
</evidence>
<sequence length="137" mass="13697">MPPSLGINRARTHPGVIIYLPLNPSQSHLNDRNHLQVMSTSTTNANATAGGSNGANSGSSSSGGSSSGGSSNGGSTSSSTAATTPTQSIPSTASSAFSGFSLLPDYPSPPLRVGSYQDSTGYPKVDGSVKLLGRILN</sequence>
<feature type="compositionally biased region" description="Low complexity" evidence="1">
    <location>
        <begin position="73"/>
        <end position="94"/>
    </location>
</feature>
<feature type="compositionally biased region" description="Low complexity" evidence="1">
    <location>
        <begin position="39"/>
        <end position="64"/>
    </location>
</feature>
<dbReference type="Proteomes" id="UP001063166">
    <property type="component" value="Unassembled WGS sequence"/>
</dbReference>
<organism evidence="2 3">
    <name type="scientific">Lyophyllum shimeji</name>
    <name type="common">Hon-shimeji</name>
    <name type="synonym">Tricholoma shimeji</name>
    <dbReference type="NCBI Taxonomy" id="47721"/>
    <lineage>
        <taxon>Eukaryota</taxon>
        <taxon>Fungi</taxon>
        <taxon>Dikarya</taxon>
        <taxon>Basidiomycota</taxon>
        <taxon>Agaricomycotina</taxon>
        <taxon>Agaricomycetes</taxon>
        <taxon>Agaricomycetidae</taxon>
        <taxon>Agaricales</taxon>
        <taxon>Tricholomatineae</taxon>
        <taxon>Lyophyllaceae</taxon>
        <taxon>Lyophyllum</taxon>
    </lineage>
</organism>
<comment type="caution">
    <text evidence="2">The sequence shown here is derived from an EMBL/GenBank/DDBJ whole genome shotgun (WGS) entry which is preliminary data.</text>
</comment>
<dbReference type="EMBL" id="BRPK01000020">
    <property type="protein sequence ID" value="GLB45174.1"/>
    <property type="molecule type" value="Genomic_DNA"/>
</dbReference>
<feature type="region of interest" description="Disordered" evidence="1">
    <location>
        <begin position="29"/>
        <end position="94"/>
    </location>
</feature>
<protein>
    <submittedName>
        <fullName evidence="2">Uncharacterized protein</fullName>
    </submittedName>
</protein>
<keyword evidence="3" id="KW-1185">Reference proteome</keyword>
<name>A0A9P3URK1_LYOSH</name>